<dbReference type="EMBL" id="KR029599">
    <property type="protein sequence ID" value="AKH47884.1"/>
    <property type="molecule type" value="Genomic_DNA"/>
</dbReference>
<sequence length="53" mass="6158">MLTYRKSCVRLRILVTVGSGPLLILLPLKTLEKLLRIRLPRGLNWMKRTLVIT</sequence>
<organism evidence="1">
    <name type="scientific">uncultured marine virus</name>
    <dbReference type="NCBI Taxonomy" id="186617"/>
    <lineage>
        <taxon>Viruses</taxon>
        <taxon>environmental samples</taxon>
    </lineage>
</organism>
<name>A0A0F7L5T7_9VIRU</name>
<evidence type="ECO:0000313" key="1">
    <source>
        <dbReference type="EMBL" id="AKH47884.1"/>
    </source>
</evidence>
<reference evidence="1" key="1">
    <citation type="journal article" date="2015" name="Front. Microbiol.">
        <title>Combining genomic sequencing methods to explore viral diversity and reveal potential virus-host interactions.</title>
        <authorList>
            <person name="Chow C.E."/>
            <person name="Winget D.M."/>
            <person name="White R.A.III."/>
            <person name="Hallam S.J."/>
            <person name="Suttle C.A."/>
        </authorList>
    </citation>
    <scope>NUCLEOTIDE SEQUENCE</scope>
    <source>
        <strain evidence="1">Oxic1_4</strain>
    </source>
</reference>
<protein>
    <submittedName>
        <fullName evidence="1">Uncharacterized protein</fullName>
    </submittedName>
</protein>
<proteinExistence type="predicted"/>
<reference evidence="1" key="2">
    <citation type="submission" date="2015-03" db="EMBL/GenBank/DDBJ databases">
        <authorList>
            <person name="Chow C.-E.T."/>
            <person name="Winget D.M."/>
            <person name="White R.A.III."/>
            <person name="Hallam S.J."/>
            <person name="Suttle C.A."/>
        </authorList>
    </citation>
    <scope>NUCLEOTIDE SEQUENCE</scope>
    <source>
        <strain evidence="1">Oxic1_4</strain>
    </source>
</reference>
<accession>A0A0F7L5T7</accession>